<comment type="caution">
    <text evidence="9">Lacks conserved residue(s) required for the propagation of feature annotation.</text>
</comment>
<evidence type="ECO:0000313" key="16">
    <source>
        <dbReference type="RefSeq" id="XP_037886305.1"/>
    </source>
</evidence>
<dbReference type="PROSITE" id="PS50068">
    <property type="entry name" value="LDLRA_2"/>
    <property type="match status" value="3"/>
</dbReference>
<dbReference type="RefSeq" id="XP_037886304.1">
    <property type="nucleotide sequence ID" value="XM_038030376.1"/>
</dbReference>
<feature type="transmembrane region" description="Helical" evidence="11">
    <location>
        <begin position="128"/>
        <end position="150"/>
    </location>
</feature>
<feature type="disulfide bond" evidence="8">
    <location>
        <begin position="379"/>
        <end position="417"/>
    </location>
</feature>
<dbReference type="AlphaFoldDB" id="A0A8U0WKA1"/>
<feature type="domain" description="FZ" evidence="12">
    <location>
        <begin position="334"/>
        <end position="458"/>
    </location>
</feature>
<organism evidence="13 18">
    <name type="scientific">Glossina fuscipes</name>
    <dbReference type="NCBI Taxonomy" id="7396"/>
    <lineage>
        <taxon>Eukaryota</taxon>
        <taxon>Metazoa</taxon>
        <taxon>Ecdysozoa</taxon>
        <taxon>Arthropoda</taxon>
        <taxon>Hexapoda</taxon>
        <taxon>Insecta</taxon>
        <taxon>Pterygota</taxon>
        <taxon>Neoptera</taxon>
        <taxon>Endopterygota</taxon>
        <taxon>Diptera</taxon>
        <taxon>Brachycera</taxon>
        <taxon>Muscomorpha</taxon>
        <taxon>Hippoboscoidea</taxon>
        <taxon>Glossinidae</taxon>
        <taxon>Glossina</taxon>
    </lineage>
</organism>
<evidence type="ECO:0000256" key="10">
    <source>
        <dbReference type="SAM" id="MobiDB-lite"/>
    </source>
</evidence>
<keyword evidence="3" id="KW-0677">Repeat</keyword>
<keyword evidence="6 11" id="KW-0472">Membrane</keyword>
<evidence type="ECO:0000256" key="4">
    <source>
        <dbReference type="ARBA" id="ARBA00022968"/>
    </source>
</evidence>
<gene>
    <name evidence="14 15 16 17 18 19 20" type="primary">LOC119635537</name>
</gene>
<evidence type="ECO:0000256" key="1">
    <source>
        <dbReference type="ARBA" id="ARBA00004401"/>
    </source>
</evidence>
<dbReference type="RefSeq" id="XP_037886307.1">
    <property type="nucleotide sequence ID" value="XM_038030379.1"/>
</dbReference>
<dbReference type="GO" id="GO:0005886">
    <property type="term" value="C:plasma membrane"/>
    <property type="evidence" value="ECO:0007669"/>
    <property type="project" value="UniProtKB-SubCell"/>
</dbReference>
<dbReference type="InterPro" id="IPR023415">
    <property type="entry name" value="LDLR_class-A_CS"/>
</dbReference>
<dbReference type="GeneID" id="119635537"/>
<feature type="region of interest" description="Disordered" evidence="10">
    <location>
        <begin position="738"/>
        <end position="777"/>
    </location>
</feature>
<dbReference type="PRINTS" id="PR00261">
    <property type="entry name" value="LDLRECEPTOR"/>
</dbReference>
<evidence type="ECO:0000313" key="13">
    <source>
        <dbReference type="Proteomes" id="UP000092443"/>
    </source>
</evidence>
<dbReference type="SUPFAM" id="SSF63501">
    <property type="entry name" value="Frizzled cysteine-rich domain"/>
    <property type="match status" value="1"/>
</dbReference>
<keyword evidence="7 9" id="KW-1015">Disulfide bond</keyword>
<evidence type="ECO:0000259" key="12">
    <source>
        <dbReference type="PROSITE" id="PS50038"/>
    </source>
</evidence>
<dbReference type="RefSeq" id="XP_037886309.1">
    <property type="nucleotide sequence ID" value="XM_038030381.1"/>
</dbReference>
<dbReference type="InterPro" id="IPR050685">
    <property type="entry name" value="LDLR"/>
</dbReference>
<evidence type="ECO:0000256" key="7">
    <source>
        <dbReference type="ARBA" id="ARBA00023157"/>
    </source>
</evidence>
<feature type="region of interest" description="Disordered" evidence="10">
    <location>
        <begin position="1"/>
        <end position="24"/>
    </location>
</feature>
<feature type="compositionally biased region" description="Polar residues" evidence="10">
    <location>
        <begin position="45"/>
        <end position="73"/>
    </location>
</feature>
<evidence type="ECO:0000256" key="8">
    <source>
        <dbReference type="PROSITE-ProRule" id="PRU00090"/>
    </source>
</evidence>
<feature type="disulfide bond" evidence="9">
    <location>
        <begin position="513"/>
        <end position="528"/>
    </location>
</feature>
<evidence type="ECO:0000256" key="6">
    <source>
        <dbReference type="ARBA" id="ARBA00023136"/>
    </source>
</evidence>
<dbReference type="Pfam" id="PF00057">
    <property type="entry name" value="Ldl_recept_a"/>
    <property type="match status" value="3"/>
</dbReference>
<dbReference type="InterPro" id="IPR036790">
    <property type="entry name" value="Frizzled_dom_sf"/>
</dbReference>
<feature type="disulfide bond" evidence="9">
    <location>
        <begin position="683"/>
        <end position="701"/>
    </location>
</feature>
<dbReference type="KEGG" id="gfs:119635537"/>
<evidence type="ECO:0000313" key="14">
    <source>
        <dbReference type="RefSeq" id="XP_037886303.1"/>
    </source>
</evidence>
<feature type="disulfide bond" evidence="9">
    <location>
        <begin position="474"/>
        <end position="489"/>
    </location>
</feature>
<dbReference type="SMART" id="SM00192">
    <property type="entry name" value="LDLa"/>
    <property type="match status" value="3"/>
</dbReference>
<evidence type="ECO:0000256" key="3">
    <source>
        <dbReference type="ARBA" id="ARBA00022737"/>
    </source>
</evidence>
<evidence type="ECO:0000256" key="9">
    <source>
        <dbReference type="PROSITE-ProRule" id="PRU00124"/>
    </source>
</evidence>
<dbReference type="CDD" id="cd00112">
    <property type="entry name" value="LDLa"/>
    <property type="match status" value="3"/>
</dbReference>
<dbReference type="PANTHER" id="PTHR24270:SF57">
    <property type="entry name" value="FI24007P1"/>
    <property type="match status" value="1"/>
</dbReference>
<evidence type="ECO:0000313" key="20">
    <source>
        <dbReference type="RefSeq" id="XP_037886309.1"/>
    </source>
</evidence>
<dbReference type="Pfam" id="PF01392">
    <property type="entry name" value="Fz"/>
    <property type="match status" value="1"/>
</dbReference>
<dbReference type="GO" id="GO:0016192">
    <property type="term" value="P:vesicle-mediated transport"/>
    <property type="evidence" value="ECO:0007669"/>
    <property type="project" value="UniProtKB-ARBA"/>
</dbReference>
<dbReference type="InterPro" id="IPR020067">
    <property type="entry name" value="Frizzled_dom"/>
</dbReference>
<evidence type="ECO:0000313" key="18">
    <source>
        <dbReference type="RefSeq" id="XP_037886307.1"/>
    </source>
</evidence>
<accession>A0A8U0WKA1</accession>
<dbReference type="SUPFAM" id="SSF57424">
    <property type="entry name" value="LDL receptor-like module"/>
    <property type="match status" value="3"/>
</dbReference>
<feature type="disulfide bond" evidence="9">
    <location>
        <begin position="676"/>
        <end position="688"/>
    </location>
</feature>
<protein>
    <submittedName>
        <fullName evidence="14 15">Uncharacterized protein LOC119635537</fullName>
    </submittedName>
</protein>
<dbReference type="PROSITE" id="PS01209">
    <property type="entry name" value="LDLRA_1"/>
    <property type="match status" value="1"/>
</dbReference>
<dbReference type="Gene3D" id="4.10.400.10">
    <property type="entry name" value="Low-density Lipoprotein Receptor"/>
    <property type="match status" value="3"/>
</dbReference>
<dbReference type="RefSeq" id="XP_037886306.1">
    <property type="nucleotide sequence ID" value="XM_038030378.1"/>
</dbReference>
<keyword evidence="13" id="KW-1185">Reference proteome</keyword>
<dbReference type="RefSeq" id="XP_037886303.1">
    <property type="nucleotide sequence ID" value="XM_038030375.1"/>
</dbReference>
<evidence type="ECO:0000313" key="15">
    <source>
        <dbReference type="RefSeq" id="XP_037886304.1"/>
    </source>
</evidence>
<evidence type="ECO:0000313" key="19">
    <source>
        <dbReference type="RefSeq" id="XP_037886308.1"/>
    </source>
</evidence>
<evidence type="ECO:0000256" key="5">
    <source>
        <dbReference type="ARBA" id="ARBA00022989"/>
    </source>
</evidence>
<dbReference type="PANTHER" id="PTHR24270">
    <property type="entry name" value="LOW-DENSITY LIPOPROTEIN RECEPTOR-RELATED"/>
    <property type="match status" value="1"/>
</dbReference>
<dbReference type="RefSeq" id="XP_037886308.1">
    <property type="nucleotide sequence ID" value="XM_038030380.1"/>
</dbReference>
<evidence type="ECO:0000313" key="17">
    <source>
        <dbReference type="RefSeq" id="XP_037886306.1"/>
    </source>
</evidence>
<dbReference type="CDD" id="cd07066">
    <property type="entry name" value="CRD_FZ"/>
    <property type="match status" value="1"/>
</dbReference>
<feature type="disulfide bond" evidence="9">
    <location>
        <begin position="695"/>
        <end position="710"/>
    </location>
</feature>
<sequence>MSSEQIDLSGCPPPPIKGLRRQPTKYPHGLCVNIQSLSSDDERSVNYSRASTLRQTPNNDNNQPSGKYQLNGNANDSDNLTHLQVQPYKYPLTDNYSKTSHAQSDISKSSLLILDYAKDYCKWKCLRWPLIFFASVLIFFGLITYCIWLHDVSVARERYLQFRQHFVDTARSDNLSITTSTEATDSLTNPTTENRNHGVRESTILRAIGTRARNSPREQKLTTVDYSHTKGAGDWVKHQPGDEETFVESTTLISEEAALAPVNVIRFTSGHQNSFGVPIEDDERILRLLNGLFSSNEPSTIPTRAAMVKVSPTIPPLKRDKSTDPTIPLTKSYIQDNRCYSTSLEMCQGVLDYDLTYNTSYQLTESELQDYQSLVQSNCSVRAVEFICAVLQPECRPSHIGVLPPCRRICKAVLEACSEIIANSDTLTATFDCSLYPDSNDFLRCEDSTRRRGYCYANEFECYDRSCIPLQWQCDNIKDCAAGEDESECLICDQPDEFRCRSNEKCIPGSARCNLSYDCFDGSDEDDCSGYDANNSQGLEFDEADLNSFPRVFSYASFLSPNQTNNNFTYFTAHMDDESGIKIKADAITNSSSGVAQTEVTNSVPGENLRGFVNFRDSKEIMMTSDTENKFKYSSTNTSRSSSKYSAITTPLKPLNTRTLAAISTTETTKAPSTSCGLHHLRCVSGQCITVDQLCDKKKDCPDGFDELMCIYKDNAEVTTTKKYNNFMLATSIATSTSSSNLAKNNNNTSNNNNNNNTLRNDKRTIRTTTIKRKLKT</sequence>
<dbReference type="InterPro" id="IPR002172">
    <property type="entry name" value="LDrepeatLR_classA_rpt"/>
</dbReference>
<feature type="disulfide bond" evidence="9">
    <location>
        <begin position="462"/>
        <end position="480"/>
    </location>
</feature>
<keyword evidence="5 11" id="KW-1133">Transmembrane helix</keyword>
<dbReference type="Gene3D" id="1.10.2000.10">
    <property type="entry name" value="Frizzled cysteine-rich domain"/>
    <property type="match status" value="1"/>
</dbReference>
<comment type="subcellular location">
    <subcellularLocation>
        <location evidence="1">Cell membrane</location>
        <topology evidence="1">Single-pass type II membrane protein</topology>
    </subcellularLocation>
</comment>
<reference evidence="14 15" key="1">
    <citation type="submission" date="2025-04" db="UniProtKB">
        <authorList>
            <consortium name="RefSeq"/>
        </authorList>
    </citation>
    <scope>IDENTIFICATION</scope>
    <source>
        <tissue evidence="14 15">Whole body pupa</tissue>
    </source>
</reference>
<keyword evidence="4" id="KW-0735">Signal-anchor</keyword>
<keyword evidence="2 11" id="KW-0812">Transmembrane</keyword>
<evidence type="ECO:0000256" key="11">
    <source>
        <dbReference type="SAM" id="Phobius"/>
    </source>
</evidence>
<evidence type="ECO:0000256" key="2">
    <source>
        <dbReference type="ARBA" id="ARBA00022692"/>
    </source>
</evidence>
<dbReference type="InterPro" id="IPR036055">
    <property type="entry name" value="LDL_receptor-like_sf"/>
</dbReference>
<dbReference type="SMART" id="SM00063">
    <property type="entry name" value="FRI"/>
    <property type="match status" value="1"/>
</dbReference>
<dbReference type="PROSITE" id="PS50038">
    <property type="entry name" value="FZ"/>
    <property type="match status" value="1"/>
</dbReference>
<dbReference type="RefSeq" id="XP_037886305.1">
    <property type="nucleotide sequence ID" value="XM_038030377.1"/>
</dbReference>
<name>A0A8U0WKA1_9MUSC</name>
<accession>A0A9C5YRS6</accession>
<feature type="region of interest" description="Disordered" evidence="10">
    <location>
        <begin position="42"/>
        <end position="73"/>
    </location>
</feature>
<proteinExistence type="predicted"/>
<dbReference type="Proteomes" id="UP000092443">
    <property type="component" value="Unplaced"/>
</dbReference>
<feature type="disulfide bond" evidence="9">
    <location>
        <begin position="455"/>
        <end position="467"/>
    </location>
</feature>
<feature type="compositionally biased region" description="Low complexity" evidence="10">
    <location>
        <begin position="738"/>
        <end position="759"/>
    </location>
</feature>